<evidence type="ECO:0000256" key="3">
    <source>
        <dbReference type="ARBA" id="ARBA00008661"/>
    </source>
</evidence>
<comment type="caution">
    <text evidence="14">The sequence shown here is derived from an EMBL/GenBank/DDBJ whole genome shotgun (WGS) entry which is preliminary data.</text>
</comment>
<comment type="subcellular location">
    <subcellularLocation>
        <location evidence="1 13">Golgi apparatus membrane</location>
        <topology evidence="1 13">Single-pass type II membrane protein</topology>
    </subcellularLocation>
</comment>
<organism evidence="14 15">
    <name type="scientific">Pyxicephalus adspersus</name>
    <name type="common">African bullfrog</name>
    <dbReference type="NCBI Taxonomy" id="30357"/>
    <lineage>
        <taxon>Eukaryota</taxon>
        <taxon>Metazoa</taxon>
        <taxon>Chordata</taxon>
        <taxon>Craniata</taxon>
        <taxon>Vertebrata</taxon>
        <taxon>Euteleostomi</taxon>
        <taxon>Amphibia</taxon>
        <taxon>Batrachia</taxon>
        <taxon>Anura</taxon>
        <taxon>Neobatrachia</taxon>
        <taxon>Ranoidea</taxon>
        <taxon>Pyxicephalidae</taxon>
        <taxon>Pyxicephalinae</taxon>
        <taxon>Pyxicephalus</taxon>
    </lineage>
</organism>
<dbReference type="PANTHER" id="PTHR11214:SF19">
    <property type="entry name" value="BETA-1,3-GALACTOSYLTRANSFERASE 2"/>
    <property type="match status" value="1"/>
</dbReference>
<proteinExistence type="inferred from homology"/>
<keyword evidence="11" id="KW-0472">Membrane</keyword>
<dbReference type="FunFam" id="3.90.550.50:FF:000001">
    <property type="entry name" value="Hexosyltransferase"/>
    <property type="match status" value="1"/>
</dbReference>
<keyword evidence="9 13" id="KW-0333">Golgi apparatus</keyword>
<dbReference type="GO" id="GO:0000139">
    <property type="term" value="C:Golgi membrane"/>
    <property type="evidence" value="ECO:0007669"/>
    <property type="project" value="UniProtKB-SubCell"/>
</dbReference>
<keyword evidence="12" id="KW-0325">Glycoprotein</keyword>
<comment type="pathway">
    <text evidence="2">Protein modification; protein glycosylation.</text>
</comment>
<gene>
    <name evidence="14" type="ORF">GDO54_003195</name>
</gene>
<evidence type="ECO:0000313" key="15">
    <source>
        <dbReference type="Proteomes" id="UP001181693"/>
    </source>
</evidence>
<evidence type="ECO:0000256" key="7">
    <source>
        <dbReference type="ARBA" id="ARBA00022968"/>
    </source>
</evidence>
<evidence type="ECO:0000256" key="10">
    <source>
        <dbReference type="ARBA" id="ARBA00023098"/>
    </source>
</evidence>
<evidence type="ECO:0000256" key="4">
    <source>
        <dbReference type="ARBA" id="ARBA00022676"/>
    </source>
</evidence>
<keyword evidence="5" id="KW-0808">Transferase</keyword>
<keyword evidence="8" id="KW-1133">Transmembrane helix</keyword>
<evidence type="ECO:0000256" key="9">
    <source>
        <dbReference type="ARBA" id="ARBA00023034"/>
    </source>
</evidence>
<dbReference type="PANTHER" id="PTHR11214">
    <property type="entry name" value="BETA-1,3-N-ACETYLGLUCOSAMINYLTRANSFERASE"/>
    <property type="match status" value="1"/>
</dbReference>
<evidence type="ECO:0000256" key="2">
    <source>
        <dbReference type="ARBA" id="ARBA00004922"/>
    </source>
</evidence>
<protein>
    <recommendedName>
        <fullName evidence="13">Hexosyltransferase</fullName>
        <ecNumber evidence="13">2.4.1.-</ecNumber>
    </recommendedName>
</protein>
<dbReference type="AlphaFoldDB" id="A0AAV2ZP11"/>
<keyword evidence="7" id="KW-0735">Signal-anchor</keyword>
<dbReference type="GO" id="GO:0006629">
    <property type="term" value="P:lipid metabolic process"/>
    <property type="evidence" value="ECO:0007669"/>
    <property type="project" value="UniProtKB-KW"/>
</dbReference>
<dbReference type="EC" id="2.4.1.-" evidence="13"/>
<evidence type="ECO:0000256" key="12">
    <source>
        <dbReference type="ARBA" id="ARBA00023180"/>
    </source>
</evidence>
<keyword evidence="4 13" id="KW-0328">Glycosyltransferase</keyword>
<name>A0AAV2ZP11_PYXAD</name>
<comment type="similarity">
    <text evidence="3 13">Belongs to the glycosyltransferase 31 family.</text>
</comment>
<keyword evidence="15" id="KW-1185">Reference proteome</keyword>
<evidence type="ECO:0000256" key="1">
    <source>
        <dbReference type="ARBA" id="ARBA00004323"/>
    </source>
</evidence>
<dbReference type="InterPro" id="IPR002659">
    <property type="entry name" value="Glyco_trans_31"/>
</dbReference>
<evidence type="ECO:0000256" key="5">
    <source>
        <dbReference type="ARBA" id="ARBA00022679"/>
    </source>
</evidence>
<dbReference type="GO" id="GO:0006493">
    <property type="term" value="P:protein O-linked glycosylation"/>
    <property type="evidence" value="ECO:0007669"/>
    <property type="project" value="TreeGrafter"/>
</dbReference>
<evidence type="ECO:0000313" key="14">
    <source>
        <dbReference type="EMBL" id="DBA15723.1"/>
    </source>
</evidence>
<reference evidence="14" key="1">
    <citation type="thesis" date="2020" institute="ProQuest LLC" country="789 East Eisenhower Parkway, Ann Arbor, MI, USA">
        <title>Comparative Genomics and Chromosome Evolution.</title>
        <authorList>
            <person name="Mudd A.B."/>
        </authorList>
    </citation>
    <scope>NUCLEOTIDE SEQUENCE</scope>
    <source>
        <strain evidence="14">1538</strain>
        <tissue evidence="14">Blood</tissue>
    </source>
</reference>
<dbReference type="Pfam" id="PF01762">
    <property type="entry name" value="Galactosyl_T"/>
    <property type="match status" value="1"/>
</dbReference>
<accession>A0AAV2ZP11</accession>
<keyword evidence="6" id="KW-0812">Transmembrane</keyword>
<evidence type="ECO:0000256" key="13">
    <source>
        <dbReference type="RuleBase" id="RU363063"/>
    </source>
</evidence>
<sequence>MLFLTRLICSCRTKWNLIRLLLLALILFTFMVQMLTNIRQLPGELAIHIHNSFLSGRFDDAKLVRKNYTFINSHQVLYDYIINEPNKCKGNVPFLILLVIGERWQQEARQAIRQTWGKEDFVPGVRMLRLFFLGKGLGWNDKGQRSLLEESRMFHDIIQQDYLDTYHNLSLKVIMGFNWISAHCPNASYVMKTDSDMFVNTEYLIHRLLKPDEPPKLNYFTGYLMINGTPIRNLGSKWYVPYEEYPEERYPIFCSGTGYVFSANLVHDIVQVSPSIRWIHLEDAFVGLCLDKLGVLPVAPPKLTDFNPWRVFYSDCEYNQIVTSHEMRPSDLRYLWNRLQKQKHKCVRTD</sequence>
<dbReference type="Proteomes" id="UP001181693">
    <property type="component" value="Unassembled WGS sequence"/>
</dbReference>
<dbReference type="GO" id="GO:0008499">
    <property type="term" value="F:N-acetyl-beta-D-glucosaminide beta-(1,3)-galactosyltransferase activity"/>
    <property type="evidence" value="ECO:0007669"/>
    <property type="project" value="TreeGrafter"/>
</dbReference>
<dbReference type="Gene3D" id="3.90.550.50">
    <property type="match status" value="1"/>
</dbReference>
<evidence type="ECO:0000256" key="11">
    <source>
        <dbReference type="ARBA" id="ARBA00023136"/>
    </source>
</evidence>
<evidence type="ECO:0000256" key="6">
    <source>
        <dbReference type="ARBA" id="ARBA00022692"/>
    </source>
</evidence>
<dbReference type="EMBL" id="DYDO01000011">
    <property type="protein sequence ID" value="DBA15723.1"/>
    <property type="molecule type" value="Genomic_DNA"/>
</dbReference>
<evidence type="ECO:0000256" key="8">
    <source>
        <dbReference type="ARBA" id="ARBA00022989"/>
    </source>
</evidence>
<keyword evidence="10" id="KW-0443">Lipid metabolism</keyword>